<keyword evidence="1" id="KW-0597">Phosphoprotein</keyword>
<reference evidence="3 4" key="1">
    <citation type="submission" date="2018-02" db="EMBL/GenBank/DDBJ databases">
        <title>Complete genome of Nitrosopumilus ureaphilus PS0.</title>
        <authorList>
            <person name="Qin W."/>
            <person name="Zheng Y."/>
            <person name="Stahl D.A."/>
        </authorList>
    </citation>
    <scope>NUCLEOTIDE SEQUENCE [LARGE SCALE GENOMIC DNA]</scope>
    <source>
        <strain evidence="3 4">PS0</strain>
    </source>
</reference>
<evidence type="ECO:0000259" key="2">
    <source>
        <dbReference type="PROSITE" id="PS50110"/>
    </source>
</evidence>
<dbReference type="Gene3D" id="3.40.50.2300">
    <property type="match status" value="1"/>
</dbReference>
<dbReference type="PROSITE" id="PS50110">
    <property type="entry name" value="RESPONSE_REGULATORY"/>
    <property type="match status" value="1"/>
</dbReference>
<organism evidence="3 4">
    <name type="scientific">Nitrosopumilus ureiphilus</name>
    <dbReference type="NCBI Taxonomy" id="1470067"/>
    <lineage>
        <taxon>Archaea</taxon>
        <taxon>Nitrososphaerota</taxon>
        <taxon>Nitrososphaeria</taxon>
        <taxon>Nitrosopumilales</taxon>
        <taxon>Nitrosopumilaceae</taxon>
        <taxon>Nitrosopumilus</taxon>
    </lineage>
</organism>
<keyword evidence="4" id="KW-1185">Reference proteome</keyword>
<dbReference type="InterPro" id="IPR011006">
    <property type="entry name" value="CheY-like_superfamily"/>
</dbReference>
<proteinExistence type="predicted"/>
<accession>A0A7D5R9U4</accession>
<name>A0A7D5R9U4_9ARCH</name>
<feature type="domain" description="Response regulatory" evidence="2">
    <location>
        <begin position="3"/>
        <end position="117"/>
    </location>
</feature>
<evidence type="ECO:0000313" key="4">
    <source>
        <dbReference type="Proteomes" id="UP000509478"/>
    </source>
</evidence>
<dbReference type="EMBL" id="CP026995">
    <property type="protein sequence ID" value="QLH05944.1"/>
    <property type="molecule type" value="Genomic_DNA"/>
</dbReference>
<dbReference type="InterPro" id="IPR050595">
    <property type="entry name" value="Bact_response_regulator"/>
</dbReference>
<sequence length="206" mass="24035">MVRCMVIDDDQNIVNVFCEILNIVGVDVVATGNDGNDAAIMYKMFHPDISFIDLNMPRYDGFYAIEEIRDMDLNTKIIAMTGYSEYVKSNIFDSLNISIINKPFDIRSIKQIIVDSFLIESDLSKTSLFKIRYKFKEDNENYLCKVTYEQYRNLKKIPMIEECEIVDNFQKNIDSYQNKMQKALDLASKDDFSYIKMISEIVPQLQ</sequence>
<gene>
    <name evidence="3" type="ORF">C5F50_01760</name>
</gene>
<dbReference type="AlphaFoldDB" id="A0A7D5R9U4"/>
<dbReference type="GO" id="GO:0000160">
    <property type="term" value="P:phosphorelay signal transduction system"/>
    <property type="evidence" value="ECO:0007669"/>
    <property type="project" value="InterPro"/>
</dbReference>
<dbReference type="InterPro" id="IPR041213">
    <property type="entry name" value="NitrOD1"/>
</dbReference>
<dbReference type="InterPro" id="IPR001789">
    <property type="entry name" value="Sig_transdc_resp-reg_receiver"/>
</dbReference>
<protein>
    <submittedName>
        <fullName evidence="3">Response regulator</fullName>
    </submittedName>
</protein>
<dbReference type="SMART" id="SM00448">
    <property type="entry name" value="REC"/>
    <property type="match status" value="1"/>
</dbReference>
<dbReference type="Pfam" id="PF00072">
    <property type="entry name" value="Response_reg"/>
    <property type="match status" value="1"/>
</dbReference>
<dbReference type="KEGG" id="nue:C5F50_01760"/>
<dbReference type="SUPFAM" id="SSF52172">
    <property type="entry name" value="CheY-like"/>
    <property type="match status" value="1"/>
</dbReference>
<dbReference type="Proteomes" id="UP000509478">
    <property type="component" value="Chromosome"/>
</dbReference>
<dbReference type="OrthoDB" id="2830at2157"/>
<dbReference type="PANTHER" id="PTHR44591">
    <property type="entry name" value="STRESS RESPONSE REGULATOR PROTEIN 1"/>
    <property type="match status" value="1"/>
</dbReference>
<dbReference type="PANTHER" id="PTHR44591:SF3">
    <property type="entry name" value="RESPONSE REGULATORY DOMAIN-CONTAINING PROTEIN"/>
    <property type="match status" value="1"/>
</dbReference>
<dbReference type="Pfam" id="PF18549">
    <property type="entry name" value="NitrOD1"/>
    <property type="match status" value="1"/>
</dbReference>
<evidence type="ECO:0000313" key="3">
    <source>
        <dbReference type="EMBL" id="QLH05944.1"/>
    </source>
</evidence>
<evidence type="ECO:0000256" key="1">
    <source>
        <dbReference type="ARBA" id="ARBA00022553"/>
    </source>
</evidence>